<keyword evidence="4" id="KW-0808">Transferase</keyword>
<evidence type="ECO:0000256" key="2">
    <source>
        <dbReference type="SAM" id="Phobius"/>
    </source>
</evidence>
<proteinExistence type="inferred from homology"/>
<feature type="transmembrane region" description="Helical" evidence="2">
    <location>
        <begin position="287"/>
        <end position="305"/>
    </location>
</feature>
<comment type="caution">
    <text evidence="4">The sequence shown here is derived from an EMBL/GenBank/DDBJ whole genome shotgun (WGS) entry which is preliminary data.</text>
</comment>
<evidence type="ECO:0000256" key="1">
    <source>
        <dbReference type="ARBA" id="ARBA00006739"/>
    </source>
</evidence>
<gene>
    <name evidence="4" type="ORF">CVT63_00170</name>
</gene>
<feature type="domain" description="Glycosyltransferase 2-like" evidence="3">
    <location>
        <begin position="60"/>
        <end position="218"/>
    </location>
</feature>
<keyword evidence="2" id="KW-0472">Membrane</keyword>
<keyword evidence="2" id="KW-1133">Transmembrane helix</keyword>
<evidence type="ECO:0000313" key="4">
    <source>
        <dbReference type="EMBL" id="PKQ28966.1"/>
    </source>
</evidence>
<name>A0A2N3G8C4_9ACTN</name>
<comment type="similarity">
    <text evidence="1">Belongs to the glycosyltransferase 2 family.</text>
</comment>
<protein>
    <submittedName>
        <fullName evidence="4">Glycosyl transferase family 2</fullName>
    </submittedName>
</protein>
<dbReference type="Pfam" id="PF00535">
    <property type="entry name" value="Glycos_transf_2"/>
    <property type="match status" value="1"/>
</dbReference>
<evidence type="ECO:0000313" key="5">
    <source>
        <dbReference type="Proteomes" id="UP000233654"/>
    </source>
</evidence>
<dbReference type="AlphaFoldDB" id="A0A2N3G8C4"/>
<dbReference type="InterPro" id="IPR050256">
    <property type="entry name" value="Glycosyltransferase_2"/>
</dbReference>
<dbReference type="PANTHER" id="PTHR48090:SF7">
    <property type="entry name" value="RFBJ PROTEIN"/>
    <property type="match status" value="1"/>
</dbReference>
<dbReference type="PANTHER" id="PTHR48090">
    <property type="entry name" value="UNDECAPRENYL-PHOSPHATE 4-DEOXY-4-FORMAMIDO-L-ARABINOSE TRANSFERASE-RELATED"/>
    <property type="match status" value="1"/>
</dbReference>
<feature type="transmembrane region" description="Helical" evidence="2">
    <location>
        <begin position="317"/>
        <end position="340"/>
    </location>
</feature>
<sequence length="346" mass="38719">MNRVSKGAISFGHKAVRDDAHIRSLPFSGIAGLLALSHWDNVSYTTVRVREAHVKINKVSVIVPTYNEEEAIAGDLEVILETMEASRWEYEVIVVNDGSTDRTAEVVRGFENVKLLEHRENRGGGFARNTGIKAATGDVVMVTDGDGTYPNQDMPKLLEIMENENLDMVVGARTKESGTMRFLRMRAKWFIRKLAEKLSGFSIPDLNSGLRAMKKDVFMPFMDILPWGHSWVSTITLAMLSSGYNVDFVDIDYFPRKGASTFHPIKDTYSYITLVIRTVTWFNPLKVFFPLALLTIATGIVKLIADSIIHNYFRVTGVTIIVLLVGIQLVALGLLADLVVQRVRRP</sequence>
<dbReference type="InterPro" id="IPR001173">
    <property type="entry name" value="Glyco_trans_2-like"/>
</dbReference>
<evidence type="ECO:0000259" key="3">
    <source>
        <dbReference type="Pfam" id="PF00535"/>
    </source>
</evidence>
<reference evidence="4 5" key="1">
    <citation type="journal article" date="2017" name="ISME J.">
        <title>Potential for microbial H2 and metal transformations associated with novel bacteria and archaea in deep terrestrial subsurface sediments.</title>
        <authorList>
            <person name="Hernsdorf A.W."/>
            <person name="Amano Y."/>
            <person name="Miyakawa K."/>
            <person name="Ise K."/>
            <person name="Suzuki Y."/>
            <person name="Anantharaman K."/>
            <person name="Probst A."/>
            <person name="Burstein D."/>
            <person name="Thomas B.C."/>
            <person name="Banfield J.F."/>
        </authorList>
    </citation>
    <scope>NUCLEOTIDE SEQUENCE [LARGE SCALE GENOMIC DNA]</scope>
    <source>
        <strain evidence="4">HGW-Actinobacteria-3</strain>
    </source>
</reference>
<dbReference type="GO" id="GO:0016740">
    <property type="term" value="F:transferase activity"/>
    <property type="evidence" value="ECO:0007669"/>
    <property type="project" value="UniProtKB-KW"/>
</dbReference>
<keyword evidence="2" id="KW-0812">Transmembrane</keyword>
<dbReference type="Proteomes" id="UP000233654">
    <property type="component" value="Unassembled WGS sequence"/>
</dbReference>
<accession>A0A2N3G8C4</accession>
<organism evidence="4 5">
    <name type="scientific">Candidatus Anoxymicrobium japonicum</name>
    <dbReference type="NCBI Taxonomy" id="2013648"/>
    <lineage>
        <taxon>Bacteria</taxon>
        <taxon>Bacillati</taxon>
        <taxon>Actinomycetota</taxon>
        <taxon>Candidatus Geothermincolia</taxon>
        <taxon>Candidatus Geothermincolales</taxon>
        <taxon>Candidatus Anoxymicrobiaceae</taxon>
        <taxon>Candidatus Anoxymicrobium</taxon>
    </lineage>
</organism>
<dbReference type="Gene3D" id="3.90.550.10">
    <property type="entry name" value="Spore Coat Polysaccharide Biosynthesis Protein SpsA, Chain A"/>
    <property type="match status" value="1"/>
</dbReference>
<dbReference type="InterPro" id="IPR029044">
    <property type="entry name" value="Nucleotide-diphossugar_trans"/>
</dbReference>
<dbReference type="CDD" id="cd04179">
    <property type="entry name" value="DPM_DPG-synthase_like"/>
    <property type="match status" value="1"/>
</dbReference>
<dbReference type="SUPFAM" id="SSF53448">
    <property type="entry name" value="Nucleotide-diphospho-sugar transferases"/>
    <property type="match status" value="1"/>
</dbReference>
<dbReference type="EMBL" id="PHEX01000001">
    <property type="protein sequence ID" value="PKQ28966.1"/>
    <property type="molecule type" value="Genomic_DNA"/>
</dbReference>